<feature type="domain" description="Beta-lactamase-related" evidence="1">
    <location>
        <begin position="30"/>
        <end position="336"/>
    </location>
</feature>
<dbReference type="Gene3D" id="3.40.710.10">
    <property type="entry name" value="DD-peptidase/beta-lactamase superfamily"/>
    <property type="match status" value="1"/>
</dbReference>
<name>A0A0C1FM53_9SPHI</name>
<accession>A0A0C1FM53</accession>
<dbReference type="AlphaFoldDB" id="A0A0C1FM53"/>
<dbReference type="Pfam" id="PF00144">
    <property type="entry name" value="Beta-lactamase"/>
    <property type="match status" value="1"/>
</dbReference>
<evidence type="ECO:0000313" key="3">
    <source>
        <dbReference type="Proteomes" id="UP000031246"/>
    </source>
</evidence>
<dbReference type="InterPro" id="IPR001466">
    <property type="entry name" value="Beta-lactam-related"/>
</dbReference>
<reference evidence="2 3" key="1">
    <citation type="submission" date="2014-10" db="EMBL/GenBank/DDBJ databases">
        <title>Pedobacter Kyungheensis.</title>
        <authorList>
            <person name="Anderson B.M."/>
            <person name="Newman J.D."/>
        </authorList>
    </citation>
    <scope>NUCLEOTIDE SEQUENCE [LARGE SCALE GENOMIC DNA]</scope>
    <source>
        <strain evidence="2 3">KACC 16221</strain>
    </source>
</reference>
<comment type="caution">
    <text evidence="2">The sequence shown here is derived from an EMBL/GenBank/DDBJ whole genome shotgun (WGS) entry which is preliminary data.</text>
</comment>
<sequence length="351" mass="38840">MACNLFTVAAVKGQKLNNLLDSMILAAIPNQQGPGAAFMVVRKGEVIYQKAFGKANIELGVNLTTESVFQLGSMTKQFTAVAILLLEQQGKLKVTDPISKYIPDYPGGDKITIHHLLTHTSGIKDFTKMKALADIAQKEMTPKMMVDFFKDEPVDFVPGERFEYNNSGYVLLGYLIELVSGETYADFIQQHIFDRLGMNHSYYASDRKVIANRAYGYQKKESGFVNKTAINFSVPFASGALMSTLGDLLKWQNALVNNKLLNTAETQQAFSRYKLNNGELFNYGYGWHIKEIGGITVSTHGGSIFGFKSMGVYVPGEDIYVVGLTNCDCNSPTVLTENIARLVINETLKSK</sequence>
<gene>
    <name evidence="2" type="ORF">OC25_15740</name>
</gene>
<dbReference type="InterPro" id="IPR050491">
    <property type="entry name" value="AmpC-like"/>
</dbReference>
<dbReference type="PANTHER" id="PTHR46825">
    <property type="entry name" value="D-ALANYL-D-ALANINE-CARBOXYPEPTIDASE/ENDOPEPTIDASE AMPH"/>
    <property type="match status" value="1"/>
</dbReference>
<keyword evidence="3" id="KW-1185">Reference proteome</keyword>
<evidence type="ECO:0000313" key="2">
    <source>
        <dbReference type="EMBL" id="KIA92868.1"/>
    </source>
</evidence>
<dbReference type="SUPFAM" id="SSF56601">
    <property type="entry name" value="beta-lactamase/transpeptidase-like"/>
    <property type="match status" value="1"/>
</dbReference>
<evidence type="ECO:0000259" key="1">
    <source>
        <dbReference type="Pfam" id="PF00144"/>
    </source>
</evidence>
<organism evidence="2 3">
    <name type="scientific">Pedobacter kyungheensis</name>
    <dbReference type="NCBI Taxonomy" id="1069985"/>
    <lineage>
        <taxon>Bacteria</taxon>
        <taxon>Pseudomonadati</taxon>
        <taxon>Bacteroidota</taxon>
        <taxon>Sphingobacteriia</taxon>
        <taxon>Sphingobacteriales</taxon>
        <taxon>Sphingobacteriaceae</taxon>
        <taxon>Pedobacter</taxon>
    </lineage>
</organism>
<dbReference type="EMBL" id="JSYN01000018">
    <property type="protein sequence ID" value="KIA92868.1"/>
    <property type="molecule type" value="Genomic_DNA"/>
</dbReference>
<protein>
    <submittedName>
        <fullName evidence="2">Beta-lactamase</fullName>
    </submittedName>
</protein>
<dbReference type="InterPro" id="IPR012338">
    <property type="entry name" value="Beta-lactam/transpept-like"/>
</dbReference>
<dbReference type="PANTHER" id="PTHR46825:SF9">
    <property type="entry name" value="BETA-LACTAMASE-RELATED DOMAIN-CONTAINING PROTEIN"/>
    <property type="match status" value="1"/>
</dbReference>
<proteinExistence type="predicted"/>
<dbReference type="Proteomes" id="UP000031246">
    <property type="component" value="Unassembled WGS sequence"/>
</dbReference>